<keyword evidence="6 8" id="KW-1133">Transmembrane helix</keyword>
<dbReference type="EMBL" id="AP014945">
    <property type="protein sequence ID" value="BAU23600.1"/>
    <property type="molecule type" value="Genomic_DNA"/>
</dbReference>
<dbReference type="Pfam" id="PF01925">
    <property type="entry name" value="TauE"/>
    <property type="match status" value="1"/>
</dbReference>
<feature type="transmembrane region" description="Helical" evidence="8">
    <location>
        <begin position="137"/>
        <end position="154"/>
    </location>
</feature>
<gene>
    <name evidence="9" type="ORF">THC_1229</name>
</gene>
<feature type="transmembrane region" description="Helical" evidence="8">
    <location>
        <begin position="174"/>
        <end position="193"/>
    </location>
</feature>
<reference evidence="10" key="2">
    <citation type="journal article" date="2016" name="Int. J. Syst. Evol. Microbiol.">
        <title>Caldimicrobium thiodismutans sp. nov., a sulfur-disproportionating bacterium isolated from a hot spring.</title>
        <authorList>
            <person name="Kojima H."/>
            <person name="Umezawa K."/>
            <person name="Fukui M."/>
        </authorList>
    </citation>
    <scope>NUCLEOTIDE SEQUENCE [LARGE SCALE GENOMIC DNA]</scope>
    <source>
        <strain evidence="10">TF1</strain>
    </source>
</reference>
<feature type="transmembrane region" description="Helical" evidence="8">
    <location>
        <begin position="205"/>
        <end position="224"/>
    </location>
</feature>
<evidence type="ECO:0000256" key="4">
    <source>
        <dbReference type="ARBA" id="ARBA00022475"/>
    </source>
</evidence>
<evidence type="ECO:0000256" key="8">
    <source>
        <dbReference type="RuleBase" id="RU363041"/>
    </source>
</evidence>
<keyword evidence="3" id="KW-0813">Transport</keyword>
<feature type="transmembrane region" description="Helical" evidence="8">
    <location>
        <begin position="230"/>
        <end position="248"/>
    </location>
</feature>
<evidence type="ECO:0000256" key="6">
    <source>
        <dbReference type="ARBA" id="ARBA00022989"/>
    </source>
</evidence>
<keyword evidence="4 8" id="KW-1003">Cell membrane</keyword>
<protein>
    <recommendedName>
        <fullName evidence="8">Probable membrane transporter protein</fullName>
    </recommendedName>
</protein>
<organism evidence="9 10">
    <name type="scientific">Caldimicrobium thiodismutans</name>
    <dbReference type="NCBI Taxonomy" id="1653476"/>
    <lineage>
        <taxon>Bacteria</taxon>
        <taxon>Pseudomonadati</taxon>
        <taxon>Thermodesulfobacteriota</taxon>
        <taxon>Thermodesulfobacteria</taxon>
        <taxon>Thermodesulfobacteriales</taxon>
        <taxon>Thermodesulfobacteriaceae</taxon>
        <taxon>Caldimicrobium</taxon>
    </lineage>
</organism>
<feature type="transmembrane region" description="Helical" evidence="8">
    <location>
        <begin position="69"/>
        <end position="88"/>
    </location>
</feature>
<evidence type="ECO:0000256" key="1">
    <source>
        <dbReference type="ARBA" id="ARBA00004651"/>
    </source>
</evidence>
<sequence length="252" mass="28606">MSETLLLSLIFFLSALVHGLVGFAFALMALPLIALLKGVKFGVPLLSLFSFTINVIMLFVLQEKRILKIPLRFFGVIILGVFLGVRGFTLSSEYSLRILLFLAIFIFFLWEIYQLKYHQHLKFTDNIDPEVFKRPKALLIALLVGFLAGILNTPGPPIVMYLTLLRFDKNLFKATLQLIFAFSAFNAAINHYLTGNLTVELLKIYILNLPVILLGMLFGQKLYGKLSNRVYYYLVNVFLLISALLLLIKPHS</sequence>
<evidence type="ECO:0000256" key="3">
    <source>
        <dbReference type="ARBA" id="ARBA00022448"/>
    </source>
</evidence>
<comment type="similarity">
    <text evidence="2 8">Belongs to the 4-toluene sulfonate uptake permease (TSUP) (TC 2.A.102) family.</text>
</comment>
<dbReference type="STRING" id="1653476.THC_1229"/>
<dbReference type="AlphaFoldDB" id="A0A0U5B685"/>
<keyword evidence="5 8" id="KW-0812">Transmembrane</keyword>
<accession>A0A0U5B685</accession>
<keyword evidence="7 8" id="KW-0472">Membrane</keyword>
<reference evidence="9 10" key="1">
    <citation type="journal article" date="2016" name="Int. J. Syst. Evol. Microbiol.">
        <title>Caldimicrobium thiodismutans sp. nov., a sulfur-disproportionating bacterium isolated from a hot spring, and emended description of the genus Caldimicrobium.</title>
        <authorList>
            <person name="Kojima H."/>
            <person name="Umezawa K."/>
            <person name="Fukui M."/>
        </authorList>
    </citation>
    <scope>NUCLEOTIDE SEQUENCE [LARGE SCALE GENOMIC DNA]</scope>
    <source>
        <strain evidence="9 10">TF1</strain>
    </source>
</reference>
<feature type="transmembrane region" description="Helical" evidence="8">
    <location>
        <begin position="43"/>
        <end position="62"/>
    </location>
</feature>
<dbReference type="InterPro" id="IPR002781">
    <property type="entry name" value="TM_pro_TauE-like"/>
</dbReference>
<evidence type="ECO:0000256" key="2">
    <source>
        <dbReference type="ARBA" id="ARBA00009142"/>
    </source>
</evidence>
<dbReference type="PANTHER" id="PTHR30269:SF37">
    <property type="entry name" value="MEMBRANE TRANSPORTER PROTEIN"/>
    <property type="match status" value="1"/>
</dbReference>
<dbReference type="RefSeq" id="WP_068514817.1">
    <property type="nucleotide sequence ID" value="NZ_AP014945.1"/>
</dbReference>
<keyword evidence="10" id="KW-1185">Reference proteome</keyword>
<dbReference type="Proteomes" id="UP000068196">
    <property type="component" value="Chromosome"/>
</dbReference>
<feature type="transmembrane region" description="Helical" evidence="8">
    <location>
        <begin position="94"/>
        <end position="113"/>
    </location>
</feature>
<evidence type="ECO:0000313" key="9">
    <source>
        <dbReference type="EMBL" id="BAU23600.1"/>
    </source>
</evidence>
<evidence type="ECO:0000256" key="7">
    <source>
        <dbReference type="ARBA" id="ARBA00023136"/>
    </source>
</evidence>
<dbReference type="OrthoDB" id="9795324at2"/>
<evidence type="ECO:0000313" key="10">
    <source>
        <dbReference type="Proteomes" id="UP000068196"/>
    </source>
</evidence>
<dbReference type="PANTHER" id="PTHR30269">
    <property type="entry name" value="TRANSMEMBRANE PROTEIN YFCA"/>
    <property type="match status" value="1"/>
</dbReference>
<dbReference type="GO" id="GO:0005886">
    <property type="term" value="C:plasma membrane"/>
    <property type="evidence" value="ECO:0007669"/>
    <property type="project" value="UniProtKB-SubCell"/>
</dbReference>
<proteinExistence type="inferred from homology"/>
<dbReference type="KEGG" id="cthi:THC_1229"/>
<evidence type="ECO:0000256" key="5">
    <source>
        <dbReference type="ARBA" id="ARBA00022692"/>
    </source>
</evidence>
<dbReference type="InterPro" id="IPR052017">
    <property type="entry name" value="TSUP"/>
</dbReference>
<name>A0A0U5B685_9BACT</name>
<comment type="subcellular location">
    <subcellularLocation>
        <location evidence="1 8">Cell membrane</location>
        <topology evidence="1 8">Multi-pass membrane protein</topology>
    </subcellularLocation>
</comment>